<comment type="caution">
    <text evidence="3">The sequence shown here is derived from an EMBL/GenBank/DDBJ whole genome shotgun (WGS) entry which is preliminary data.</text>
</comment>
<keyword evidence="4" id="KW-1185">Reference proteome</keyword>
<feature type="region of interest" description="Disordered" evidence="1">
    <location>
        <begin position="56"/>
        <end position="77"/>
    </location>
</feature>
<reference evidence="3" key="1">
    <citation type="submission" date="2019-09" db="EMBL/GenBank/DDBJ databases">
        <title>Draft genome information of white flower Hibiscus syriacus.</title>
        <authorList>
            <person name="Kim Y.-M."/>
        </authorList>
    </citation>
    <scope>NUCLEOTIDE SEQUENCE [LARGE SCALE GENOMIC DNA]</scope>
    <source>
        <strain evidence="3">YM2019G1</strain>
    </source>
</reference>
<keyword evidence="2" id="KW-1133">Transmembrane helix</keyword>
<feature type="transmembrane region" description="Helical" evidence="2">
    <location>
        <begin position="18"/>
        <end position="41"/>
    </location>
</feature>
<keyword evidence="2" id="KW-0812">Transmembrane</keyword>
<evidence type="ECO:0000313" key="4">
    <source>
        <dbReference type="Proteomes" id="UP000436088"/>
    </source>
</evidence>
<dbReference type="InterPro" id="IPR040276">
    <property type="entry name" value="At4g26450-like"/>
</dbReference>
<keyword evidence="2" id="KW-0472">Membrane</keyword>
<proteinExistence type="predicted"/>
<dbReference type="AlphaFoldDB" id="A0A6A2YPM2"/>
<evidence type="ECO:0000256" key="2">
    <source>
        <dbReference type="SAM" id="Phobius"/>
    </source>
</evidence>
<gene>
    <name evidence="3" type="ORF">F3Y22_tig00111338pilonHSYRG00324</name>
</gene>
<feature type="compositionally biased region" description="Polar residues" evidence="1">
    <location>
        <begin position="56"/>
        <end position="72"/>
    </location>
</feature>
<feature type="region of interest" description="Disordered" evidence="1">
    <location>
        <begin position="90"/>
        <end position="109"/>
    </location>
</feature>
<evidence type="ECO:0000256" key="1">
    <source>
        <dbReference type="SAM" id="MobiDB-lite"/>
    </source>
</evidence>
<organism evidence="3 4">
    <name type="scientific">Hibiscus syriacus</name>
    <name type="common">Rose of Sharon</name>
    <dbReference type="NCBI Taxonomy" id="106335"/>
    <lineage>
        <taxon>Eukaryota</taxon>
        <taxon>Viridiplantae</taxon>
        <taxon>Streptophyta</taxon>
        <taxon>Embryophyta</taxon>
        <taxon>Tracheophyta</taxon>
        <taxon>Spermatophyta</taxon>
        <taxon>Magnoliopsida</taxon>
        <taxon>eudicotyledons</taxon>
        <taxon>Gunneridae</taxon>
        <taxon>Pentapetalae</taxon>
        <taxon>rosids</taxon>
        <taxon>malvids</taxon>
        <taxon>Malvales</taxon>
        <taxon>Malvaceae</taxon>
        <taxon>Malvoideae</taxon>
        <taxon>Hibiscus</taxon>
    </lineage>
</organism>
<dbReference type="Proteomes" id="UP000436088">
    <property type="component" value="Unassembled WGS sequence"/>
</dbReference>
<name>A0A6A2YPM2_HIBSY</name>
<evidence type="ECO:0000313" key="3">
    <source>
        <dbReference type="EMBL" id="KAE8681215.1"/>
    </source>
</evidence>
<sequence length="163" mass="17765">MLNVAGLLHLNFATAHDFLQAVLLLFSAGKAKLIFIILALLGTCMPDIETQGMTTSNSTAMGLSSSRISPETSGRGHGFYNSEYRSFKRGFGSGQSHRKSFQSHPPSSREGTDIFMEAGRLAAEYLVSQGLLPPSVLPAKWQSGRLKKQTGEYHLPRLQVPRG</sequence>
<dbReference type="PANTHER" id="PTHR36056:SF1">
    <property type="entry name" value="PROTEIN, PUTATIVE-RELATED"/>
    <property type="match status" value="1"/>
</dbReference>
<dbReference type="EMBL" id="VEPZ02001313">
    <property type="protein sequence ID" value="KAE8681215.1"/>
    <property type="molecule type" value="Genomic_DNA"/>
</dbReference>
<dbReference type="PANTHER" id="PTHR36056">
    <property type="entry name" value="PROTEIN, PUTATIVE-RELATED"/>
    <property type="match status" value="1"/>
</dbReference>
<protein>
    <submittedName>
        <fullName evidence="3">Uncharacterized protein</fullName>
    </submittedName>
</protein>
<accession>A0A6A2YPM2</accession>